<keyword evidence="6" id="KW-0732">Signal</keyword>
<evidence type="ECO:0000256" key="1">
    <source>
        <dbReference type="ARBA" id="ARBA00004613"/>
    </source>
</evidence>
<dbReference type="GO" id="GO:0030674">
    <property type="term" value="F:protein-macromolecule adaptor activity"/>
    <property type="evidence" value="ECO:0007669"/>
    <property type="project" value="TreeGrafter"/>
</dbReference>
<dbReference type="GO" id="GO:0070527">
    <property type="term" value="P:platelet aggregation"/>
    <property type="evidence" value="ECO:0007669"/>
    <property type="project" value="TreeGrafter"/>
</dbReference>
<dbReference type="InterPro" id="IPR014716">
    <property type="entry name" value="Fibrinogen_a/b/g_C_1"/>
</dbReference>
<dbReference type="PROSITE" id="PS51406">
    <property type="entry name" value="FIBRINOGEN_C_2"/>
    <property type="match status" value="1"/>
</dbReference>
<keyword evidence="2" id="KW-0964">Secreted</keyword>
<feature type="coiled-coil region" evidence="5">
    <location>
        <begin position="159"/>
        <end position="200"/>
    </location>
</feature>
<feature type="domain" description="Fibrinogen C-terminal" evidence="7">
    <location>
        <begin position="281"/>
        <end position="502"/>
    </location>
</feature>
<feature type="chain" id="PRO_5025439653" evidence="6">
    <location>
        <begin position="22"/>
        <end position="509"/>
    </location>
</feature>
<keyword evidence="3" id="KW-1015">Disulfide bond</keyword>
<dbReference type="GO" id="GO:0042730">
    <property type="term" value="P:fibrinolysis"/>
    <property type="evidence" value="ECO:0007669"/>
    <property type="project" value="TreeGrafter"/>
</dbReference>
<dbReference type="AlphaFoldDB" id="A0A671TI05"/>
<sequence length="509" mass="58303">MRWRLVALTFVLLTNWRYVAASDEHPDFGHDEDVHPNTLTETNRDVLDLDIQTSREVPDTNTETNWDINKDNYEDADWHPPSSLLETHSDLLPDTPPVVHIINPGAGSTNQTSPSADCGEYSSKLTSNGQCRLVATLPPVPVGKSQKRCPDMFRCTDDISHWLHENQNTKEQLDELRETMTELQEELRNHRHRVKALETQGEEGVNLNSTFDQRLRSLELRHAKADTLLHVHSALLHELQAQLRNLSAVVQHMSRNTGCTINVIRTTPLLSMRDMMPPDGQFMSSCQSDCASLHHNGVRRSGVYNIVLTPGTTLPVYCDMETEGGGWTVFQRRRDGSVSFNRGWSEYRGGFGEPRGEHWLGNQALHLLSNHGHYSLRIDLQDWSHAHRHALYHTFRIENEENRYRLHVSGFSGTVKDSFGWYHDRHGFSTPDTGNICAEISHAGWWFHQCFHANLNGIYYKGGRYSLKAQNLLGPDGIVWFSWKDSDFYSLKAVTMMIRPRNFRPRFSP</sequence>
<dbReference type="Gene3D" id="3.90.215.10">
    <property type="entry name" value="Gamma Fibrinogen, chain A, domain 1"/>
    <property type="match status" value="1"/>
</dbReference>
<dbReference type="GO" id="GO:0034116">
    <property type="term" value="P:positive regulation of heterotypic cell-cell adhesion"/>
    <property type="evidence" value="ECO:0007669"/>
    <property type="project" value="TreeGrafter"/>
</dbReference>
<dbReference type="GO" id="GO:0072377">
    <property type="term" value="P:blood coagulation, common pathway"/>
    <property type="evidence" value="ECO:0007669"/>
    <property type="project" value="TreeGrafter"/>
</dbReference>
<comment type="subcellular location">
    <subcellularLocation>
        <location evidence="1">Secreted</location>
    </subcellularLocation>
</comment>
<evidence type="ECO:0000259" key="7">
    <source>
        <dbReference type="PROSITE" id="PS51406"/>
    </source>
</evidence>
<proteinExistence type="predicted"/>
<keyword evidence="5" id="KW-0175">Coiled coil</keyword>
<dbReference type="NCBIfam" id="NF040941">
    <property type="entry name" value="GGGWT_bact"/>
    <property type="match status" value="1"/>
</dbReference>
<dbReference type="InterPro" id="IPR037579">
    <property type="entry name" value="FIB_ANG-like"/>
</dbReference>
<dbReference type="Ensembl" id="ENSSAUT00010000936.1">
    <property type="protein sequence ID" value="ENSSAUP00010000891.1"/>
    <property type="gene ID" value="ENSSAUG00010000490.1"/>
</dbReference>
<dbReference type="CDD" id="cd00087">
    <property type="entry name" value="FReD"/>
    <property type="match status" value="1"/>
</dbReference>
<evidence type="ECO:0000313" key="8">
    <source>
        <dbReference type="Ensembl" id="ENSSAUP00010000891.1"/>
    </source>
</evidence>
<dbReference type="SMART" id="SM00186">
    <property type="entry name" value="FBG"/>
    <property type="match status" value="1"/>
</dbReference>
<dbReference type="GO" id="GO:0005577">
    <property type="term" value="C:fibrinogen complex"/>
    <property type="evidence" value="ECO:0007669"/>
    <property type="project" value="TreeGrafter"/>
</dbReference>
<dbReference type="InterPro" id="IPR036056">
    <property type="entry name" value="Fibrinogen-like_C"/>
</dbReference>
<feature type="signal peptide" evidence="6">
    <location>
        <begin position="1"/>
        <end position="21"/>
    </location>
</feature>
<dbReference type="PROSITE" id="PS00514">
    <property type="entry name" value="FIBRINOGEN_C_1"/>
    <property type="match status" value="1"/>
</dbReference>
<dbReference type="Pfam" id="PF00147">
    <property type="entry name" value="Fibrinogen_C"/>
    <property type="match status" value="1"/>
</dbReference>
<dbReference type="GO" id="GO:0005201">
    <property type="term" value="F:extracellular matrix structural constituent"/>
    <property type="evidence" value="ECO:0007669"/>
    <property type="project" value="TreeGrafter"/>
</dbReference>
<dbReference type="PANTHER" id="PTHR47221:SF5">
    <property type="entry name" value="FIBRINOGEN C-TERMINAL DOMAIN-CONTAINING PROTEIN"/>
    <property type="match status" value="1"/>
</dbReference>
<keyword evidence="9" id="KW-1185">Reference proteome</keyword>
<dbReference type="OMA" id="KRCPDMF"/>
<gene>
    <name evidence="8" type="primary">LOC115577126</name>
</gene>
<reference evidence="8" key="1">
    <citation type="submission" date="2021-04" db="EMBL/GenBank/DDBJ databases">
        <authorList>
            <consortium name="Wellcome Sanger Institute Data Sharing"/>
        </authorList>
    </citation>
    <scope>NUCLEOTIDE SEQUENCE [LARGE SCALE GENOMIC DNA]</scope>
</reference>
<name>A0A671TI05_SPAAU</name>
<evidence type="ECO:0000256" key="6">
    <source>
        <dbReference type="SAM" id="SignalP"/>
    </source>
</evidence>
<dbReference type="RefSeq" id="XP_030265819.1">
    <property type="nucleotide sequence ID" value="XM_030409959.1"/>
</dbReference>
<dbReference type="SUPFAM" id="SSF56496">
    <property type="entry name" value="Fibrinogen C-terminal domain-like"/>
    <property type="match status" value="1"/>
</dbReference>
<dbReference type="OrthoDB" id="7871457at2759"/>
<dbReference type="PANTHER" id="PTHR47221">
    <property type="entry name" value="FIBRINOGEN ALPHA CHAIN"/>
    <property type="match status" value="1"/>
</dbReference>
<reference evidence="8" key="2">
    <citation type="submission" date="2025-08" db="UniProtKB">
        <authorList>
            <consortium name="Ensembl"/>
        </authorList>
    </citation>
    <scope>IDENTIFICATION</scope>
</reference>
<organism evidence="8 9">
    <name type="scientific">Sparus aurata</name>
    <name type="common">Gilthead sea bream</name>
    <dbReference type="NCBI Taxonomy" id="8175"/>
    <lineage>
        <taxon>Eukaryota</taxon>
        <taxon>Metazoa</taxon>
        <taxon>Chordata</taxon>
        <taxon>Craniata</taxon>
        <taxon>Vertebrata</taxon>
        <taxon>Euteleostomi</taxon>
        <taxon>Actinopterygii</taxon>
        <taxon>Neopterygii</taxon>
        <taxon>Teleostei</taxon>
        <taxon>Neoteleostei</taxon>
        <taxon>Acanthomorphata</taxon>
        <taxon>Eupercaria</taxon>
        <taxon>Spariformes</taxon>
        <taxon>Sparidae</taxon>
        <taxon>Sparus</taxon>
    </lineage>
</organism>
<evidence type="ECO:0000256" key="4">
    <source>
        <dbReference type="ARBA" id="ARBA00023180"/>
    </source>
</evidence>
<evidence type="ECO:0000256" key="5">
    <source>
        <dbReference type="SAM" id="Coils"/>
    </source>
</evidence>
<dbReference type="InterPro" id="IPR002181">
    <property type="entry name" value="Fibrinogen_a/b/g_C_dom"/>
</dbReference>
<dbReference type="InParanoid" id="A0A671TI05"/>
<protein>
    <submittedName>
        <fullName evidence="8">Angiopoietin-2-like</fullName>
    </submittedName>
</protein>
<evidence type="ECO:0000313" key="9">
    <source>
        <dbReference type="Proteomes" id="UP000472265"/>
    </source>
</evidence>
<dbReference type="Proteomes" id="UP000472265">
    <property type="component" value="Chromosome 3"/>
</dbReference>
<dbReference type="GeneTree" id="ENSGT00940000164041"/>
<keyword evidence="4" id="KW-0325">Glycoprotein</keyword>
<evidence type="ECO:0000256" key="2">
    <source>
        <dbReference type="ARBA" id="ARBA00022525"/>
    </source>
</evidence>
<evidence type="ECO:0000256" key="3">
    <source>
        <dbReference type="ARBA" id="ARBA00023157"/>
    </source>
</evidence>
<dbReference type="GeneID" id="115577126"/>
<reference evidence="8" key="3">
    <citation type="submission" date="2025-09" db="UniProtKB">
        <authorList>
            <consortium name="Ensembl"/>
        </authorList>
    </citation>
    <scope>IDENTIFICATION</scope>
</reference>
<accession>A0A671TI05</accession>
<dbReference type="InterPro" id="IPR020837">
    <property type="entry name" value="Fibrinogen_CS"/>
</dbReference>